<dbReference type="PROSITE" id="PS51257">
    <property type="entry name" value="PROKAR_LIPOPROTEIN"/>
    <property type="match status" value="1"/>
</dbReference>
<dbReference type="EMBL" id="JAWONS010000179">
    <property type="protein sequence ID" value="MDW2798257.1"/>
    <property type="molecule type" value="Genomic_DNA"/>
</dbReference>
<accession>A0ABU4GKW3</accession>
<sequence>MKKRRVTASILCVVLATATVLSGCGGKKVSDNNTGNAKDGIKTEGSAEPAVYKKLYGAEAETLNYLTSSADVSHRIGANVVDTLVEYDNKGQIKPGLATDWSYDEASLTWTFHLRDAKWVDNTGKEAGAVTAQDFVDAMKYELTPENESANVQNLFGIIANAENYYNGLVYNGGADKDGTIWQPVDFSQVGVKAVDEHTLTYTLEKEVPYFLSSLVYVVYMPAYGPQLEELGKDFATAADKMYYNGAYYLEEFSPQEKHIFKKNSLNYDASLVYIDEIQEIYNAEYNTIGPEMVKRGEVDYAELSSDILDDWMSSEDTKNLISRERPKTSYSYFYCFNFNPQFDAQYEPENWKKAVNNENFRKALSSALNKTKEVAVLESASPDDFVINSITPPEFTFNGEGTDYTKVGDMANLTQTFDEKKAKEYRDLAKKELLASGVTFPVKVLMPYNPSEVNWDKECQVVEQQMESLLGNDFIDIIVEAGPADAFLTEVRRNGKFAFMKCNWGADYADPETWTDPFYQKKGENGYELGYKYGNIAKAIEDGTPSSDAALEYFTLVDQAKEIKVDINARYEAFAKAEASLVDHAFVVPFSISVSKYLANKLDVFEGQYAPFGVSNLRYKGQHLKDHFISMDEYKANRDASEK</sequence>
<dbReference type="PANTHER" id="PTHR30290:SF10">
    <property type="entry name" value="PERIPLASMIC OLIGOPEPTIDE-BINDING PROTEIN-RELATED"/>
    <property type="match status" value="1"/>
</dbReference>
<gene>
    <name evidence="7" type="ORF">RZO55_11770</name>
</gene>
<dbReference type="InterPro" id="IPR039424">
    <property type="entry name" value="SBP_5"/>
</dbReference>
<dbReference type="Gene3D" id="3.90.76.10">
    <property type="entry name" value="Dipeptide-binding Protein, Domain 1"/>
    <property type="match status" value="1"/>
</dbReference>
<dbReference type="Gene3D" id="3.40.190.10">
    <property type="entry name" value="Periplasmic binding protein-like II"/>
    <property type="match status" value="1"/>
</dbReference>
<name>A0ABU4GKW3_9CLOT</name>
<feature type="signal peptide" evidence="5">
    <location>
        <begin position="1"/>
        <end position="23"/>
    </location>
</feature>
<keyword evidence="3" id="KW-0813">Transport</keyword>
<comment type="subcellular location">
    <subcellularLocation>
        <location evidence="1">Cell envelope</location>
    </subcellularLocation>
</comment>
<evidence type="ECO:0000256" key="5">
    <source>
        <dbReference type="SAM" id="SignalP"/>
    </source>
</evidence>
<dbReference type="PIRSF" id="PIRSF002741">
    <property type="entry name" value="MppA"/>
    <property type="match status" value="1"/>
</dbReference>
<proteinExistence type="inferred from homology"/>
<comment type="similarity">
    <text evidence="2">Belongs to the bacterial solute-binding protein 5 family.</text>
</comment>
<keyword evidence="4 5" id="KW-0732">Signal</keyword>
<evidence type="ECO:0000259" key="6">
    <source>
        <dbReference type="Pfam" id="PF00496"/>
    </source>
</evidence>
<dbReference type="RefSeq" id="WP_318064491.1">
    <property type="nucleotide sequence ID" value="NZ_JAWONS010000179.1"/>
</dbReference>
<evidence type="ECO:0000313" key="7">
    <source>
        <dbReference type="EMBL" id="MDW2798257.1"/>
    </source>
</evidence>
<dbReference type="PANTHER" id="PTHR30290">
    <property type="entry name" value="PERIPLASMIC BINDING COMPONENT OF ABC TRANSPORTER"/>
    <property type="match status" value="1"/>
</dbReference>
<dbReference type="CDD" id="cd08504">
    <property type="entry name" value="PBP2_OppA"/>
    <property type="match status" value="1"/>
</dbReference>
<feature type="domain" description="Solute-binding protein family 5" evidence="6">
    <location>
        <begin position="92"/>
        <end position="525"/>
    </location>
</feature>
<comment type="caution">
    <text evidence="7">The sequence shown here is derived from an EMBL/GenBank/DDBJ whole genome shotgun (WGS) entry which is preliminary data.</text>
</comment>
<protein>
    <submittedName>
        <fullName evidence="7">Peptide ABC transporter substrate-binding protein</fullName>
    </submittedName>
</protein>
<dbReference type="SUPFAM" id="SSF53850">
    <property type="entry name" value="Periplasmic binding protein-like II"/>
    <property type="match status" value="1"/>
</dbReference>
<evidence type="ECO:0000256" key="3">
    <source>
        <dbReference type="ARBA" id="ARBA00022448"/>
    </source>
</evidence>
<reference evidence="7 8" key="1">
    <citation type="submission" date="2023-10" db="EMBL/GenBank/DDBJ databases">
        <title>A novel Glycoside Hydrolase 43-Like Enzyme from Clostrdium boliviensis is an Endo-xylanase, and a Candidate for Xylooligosaccharides Production from Different Xylan Substrates.</title>
        <authorList>
            <person name="Alvarez M.T."/>
            <person name="Rocabado-Villegas L.R."/>
            <person name="Salas-Veizaga D.M."/>
            <person name="Linares-Pasten J.A."/>
            <person name="Gudmundsdottir E.E."/>
            <person name="Hreggvidsson G.O."/>
            <person name="Adlercreutz P."/>
            <person name="Nordberg Karlsson E."/>
        </authorList>
    </citation>
    <scope>NUCLEOTIDE SEQUENCE [LARGE SCALE GENOMIC DNA]</scope>
    <source>
        <strain evidence="7 8">E-1</strain>
    </source>
</reference>
<dbReference type="InterPro" id="IPR000914">
    <property type="entry name" value="SBP_5_dom"/>
</dbReference>
<keyword evidence="8" id="KW-1185">Reference proteome</keyword>
<dbReference type="Pfam" id="PF00496">
    <property type="entry name" value="SBP_bac_5"/>
    <property type="match status" value="1"/>
</dbReference>
<dbReference type="Proteomes" id="UP001276854">
    <property type="component" value="Unassembled WGS sequence"/>
</dbReference>
<dbReference type="Gene3D" id="3.10.105.10">
    <property type="entry name" value="Dipeptide-binding Protein, Domain 3"/>
    <property type="match status" value="1"/>
</dbReference>
<feature type="chain" id="PRO_5046000698" evidence="5">
    <location>
        <begin position="24"/>
        <end position="644"/>
    </location>
</feature>
<evidence type="ECO:0000256" key="2">
    <source>
        <dbReference type="ARBA" id="ARBA00005695"/>
    </source>
</evidence>
<evidence type="ECO:0000256" key="1">
    <source>
        <dbReference type="ARBA" id="ARBA00004196"/>
    </source>
</evidence>
<evidence type="ECO:0000313" key="8">
    <source>
        <dbReference type="Proteomes" id="UP001276854"/>
    </source>
</evidence>
<evidence type="ECO:0000256" key="4">
    <source>
        <dbReference type="ARBA" id="ARBA00022729"/>
    </source>
</evidence>
<organism evidence="7 8">
    <name type="scientific">Clostridium boliviensis</name>
    <dbReference type="NCBI Taxonomy" id="318465"/>
    <lineage>
        <taxon>Bacteria</taxon>
        <taxon>Bacillati</taxon>
        <taxon>Bacillota</taxon>
        <taxon>Clostridia</taxon>
        <taxon>Eubacteriales</taxon>
        <taxon>Clostridiaceae</taxon>
        <taxon>Clostridium</taxon>
    </lineage>
</organism>
<dbReference type="InterPro" id="IPR030678">
    <property type="entry name" value="Peptide/Ni-bd"/>
</dbReference>